<reference evidence="8 9" key="1">
    <citation type="journal article" date="2024" name="Front Chem Biol">
        <title>Unveiling the potential of Daldinia eschscholtzii MFLUCC 19-0629 through bioactivity and bioinformatics studies for enhanced sustainable agriculture production.</title>
        <authorList>
            <person name="Brooks S."/>
            <person name="Weaver J.A."/>
            <person name="Klomchit A."/>
            <person name="Alharthi S.A."/>
            <person name="Onlamun T."/>
            <person name="Nurani R."/>
            <person name="Vong T.K."/>
            <person name="Alberti F."/>
            <person name="Greco C."/>
        </authorList>
    </citation>
    <scope>NUCLEOTIDE SEQUENCE [LARGE SCALE GENOMIC DNA]</scope>
    <source>
        <strain evidence="8">MFLUCC 19-0629</strain>
    </source>
</reference>
<feature type="transmembrane region" description="Helical" evidence="7">
    <location>
        <begin position="372"/>
        <end position="388"/>
    </location>
</feature>
<comment type="caution">
    <text evidence="8">The sequence shown here is derived from an EMBL/GenBank/DDBJ whole genome shotgun (WGS) entry which is preliminary data.</text>
</comment>
<evidence type="ECO:0000256" key="2">
    <source>
        <dbReference type="ARBA" id="ARBA00022448"/>
    </source>
</evidence>
<evidence type="ECO:0000256" key="1">
    <source>
        <dbReference type="ARBA" id="ARBA00004141"/>
    </source>
</evidence>
<feature type="compositionally biased region" description="Basic and acidic residues" evidence="6">
    <location>
        <begin position="1"/>
        <end position="10"/>
    </location>
</feature>
<dbReference type="AlphaFoldDB" id="A0AAX6MKF7"/>
<feature type="transmembrane region" description="Helical" evidence="7">
    <location>
        <begin position="279"/>
        <end position="301"/>
    </location>
</feature>
<feature type="transmembrane region" description="Helical" evidence="7">
    <location>
        <begin position="46"/>
        <end position="71"/>
    </location>
</feature>
<comment type="subcellular location">
    <subcellularLocation>
        <location evidence="1">Membrane</location>
        <topology evidence="1">Multi-pass membrane protein</topology>
    </subcellularLocation>
</comment>
<dbReference type="PANTHER" id="PTHR43791:SF47">
    <property type="entry name" value="MAJOR FACILITATOR SUPERFAMILY (MFS) PROFILE DOMAIN-CONTAINING PROTEIN-RELATED"/>
    <property type="match status" value="1"/>
</dbReference>
<dbReference type="PANTHER" id="PTHR43791">
    <property type="entry name" value="PERMEASE-RELATED"/>
    <property type="match status" value="1"/>
</dbReference>
<dbReference type="InterPro" id="IPR011701">
    <property type="entry name" value="MFS"/>
</dbReference>
<dbReference type="SUPFAM" id="SSF103473">
    <property type="entry name" value="MFS general substrate transporter"/>
    <property type="match status" value="1"/>
</dbReference>
<accession>A0AAX6MKF7</accession>
<protein>
    <recommendedName>
        <fullName evidence="10">Major facilitator superfamily (MFS) profile domain-containing protein</fullName>
    </recommendedName>
</protein>
<evidence type="ECO:0000313" key="9">
    <source>
        <dbReference type="Proteomes" id="UP001369815"/>
    </source>
</evidence>
<dbReference type="GO" id="GO:0016020">
    <property type="term" value="C:membrane"/>
    <property type="evidence" value="ECO:0007669"/>
    <property type="project" value="UniProtKB-SubCell"/>
</dbReference>
<evidence type="ECO:0000256" key="6">
    <source>
        <dbReference type="SAM" id="MobiDB-lite"/>
    </source>
</evidence>
<evidence type="ECO:0000256" key="3">
    <source>
        <dbReference type="ARBA" id="ARBA00022692"/>
    </source>
</evidence>
<sequence length="404" mass="45278">MDRDQEKADFEVNQIEGEKTQSPNLVDDDVSEEEGKKIIWRVDRRLVTLVGVLYCISLMDRTNLSAAAIAGMNEELHLVGERYSVVTLVFFITYIIFQPPSTVLIRKLGPRIYLPTITFAWGAVMIGFGFAPTYEVLMGLRLILGAFEAGYFPGCLHGIPDLRWAEDIQSFTFLVALPQLARVITCLLASLGYWLLVDFPESKRKSWRFLNERQRAWVVRRVNADRGDVEAPKFRIGLFLKSGLDLRVWGYALIAFCSNTLTYSLAYFLPLILYTNLGFSRGASACLIAPPYAFSGFYMYFMGWLGDRYHLRGPIVVTNMVIALIGLPILGWHPTNGVRYFGAFFVTAGANANIPASLAYQANNIRGQWKRAFCSALWVVFASIGGIADPKMLPLGIDLDCTLA</sequence>
<feature type="transmembrane region" description="Helical" evidence="7">
    <location>
        <begin position="83"/>
        <end position="105"/>
    </location>
</feature>
<dbReference type="EMBL" id="JBANMG010000005">
    <property type="protein sequence ID" value="KAK6953109.1"/>
    <property type="molecule type" value="Genomic_DNA"/>
</dbReference>
<keyword evidence="4 7" id="KW-1133">Transmembrane helix</keyword>
<name>A0AAX6MKF7_9PEZI</name>
<gene>
    <name evidence="8" type="ORF">Daesc_005409</name>
</gene>
<dbReference type="Proteomes" id="UP001369815">
    <property type="component" value="Unassembled WGS sequence"/>
</dbReference>
<dbReference type="Pfam" id="PF07690">
    <property type="entry name" value="MFS_1"/>
    <property type="match status" value="2"/>
</dbReference>
<evidence type="ECO:0000256" key="4">
    <source>
        <dbReference type="ARBA" id="ARBA00022989"/>
    </source>
</evidence>
<evidence type="ECO:0000313" key="8">
    <source>
        <dbReference type="EMBL" id="KAK6953109.1"/>
    </source>
</evidence>
<feature type="transmembrane region" description="Helical" evidence="7">
    <location>
        <begin position="248"/>
        <end position="273"/>
    </location>
</feature>
<keyword evidence="3 7" id="KW-0812">Transmembrane</keyword>
<evidence type="ECO:0000256" key="5">
    <source>
        <dbReference type="ARBA" id="ARBA00023136"/>
    </source>
</evidence>
<keyword evidence="5 7" id="KW-0472">Membrane</keyword>
<feature type="transmembrane region" description="Helical" evidence="7">
    <location>
        <begin position="112"/>
        <end position="131"/>
    </location>
</feature>
<dbReference type="InterPro" id="IPR036259">
    <property type="entry name" value="MFS_trans_sf"/>
</dbReference>
<proteinExistence type="predicted"/>
<organism evidence="8 9">
    <name type="scientific">Daldinia eschscholtzii</name>
    <dbReference type="NCBI Taxonomy" id="292717"/>
    <lineage>
        <taxon>Eukaryota</taxon>
        <taxon>Fungi</taxon>
        <taxon>Dikarya</taxon>
        <taxon>Ascomycota</taxon>
        <taxon>Pezizomycotina</taxon>
        <taxon>Sordariomycetes</taxon>
        <taxon>Xylariomycetidae</taxon>
        <taxon>Xylariales</taxon>
        <taxon>Hypoxylaceae</taxon>
        <taxon>Daldinia</taxon>
    </lineage>
</organism>
<keyword evidence="9" id="KW-1185">Reference proteome</keyword>
<feature type="region of interest" description="Disordered" evidence="6">
    <location>
        <begin position="1"/>
        <end position="29"/>
    </location>
</feature>
<evidence type="ECO:0008006" key="10">
    <source>
        <dbReference type="Google" id="ProtNLM"/>
    </source>
</evidence>
<evidence type="ECO:0000256" key="7">
    <source>
        <dbReference type="SAM" id="Phobius"/>
    </source>
</evidence>
<feature type="transmembrane region" description="Helical" evidence="7">
    <location>
        <begin position="313"/>
        <end position="332"/>
    </location>
</feature>
<feature type="transmembrane region" description="Helical" evidence="7">
    <location>
        <begin position="338"/>
        <end position="360"/>
    </location>
</feature>
<feature type="transmembrane region" description="Helical" evidence="7">
    <location>
        <begin position="171"/>
        <end position="196"/>
    </location>
</feature>
<dbReference type="Gene3D" id="1.20.1250.20">
    <property type="entry name" value="MFS general substrate transporter like domains"/>
    <property type="match status" value="2"/>
</dbReference>
<dbReference type="GO" id="GO:0022857">
    <property type="term" value="F:transmembrane transporter activity"/>
    <property type="evidence" value="ECO:0007669"/>
    <property type="project" value="InterPro"/>
</dbReference>
<keyword evidence="2" id="KW-0813">Transport</keyword>